<gene>
    <name evidence="5" type="ORF">D7V94_02375</name>
</gene>
<dbReference type="OrthoDB" id="9813468at2"/>
<dbReference type="EMBL" id="RAYQ01000002">
    <property type="protein sequence ID" value="RKI93563.1"/>
    <property type="molecule type" value="Genomic_DNA"/>
</dbReference>
<dbReference type="GO" id="GO:0000976">
    <property type="term" value="F:transcription cis-regulatory region binding"/>
    <property type="evidence" value="ECO:0007669"/>
    <property type="project" value="TreeGrafter"/>
</dbReference>
<dbReference type="GO" id="GO:0003700">
    <property type="term" value="F:DNA-binding transcription factor activity"/>
    <property type="evidence" value="ECO:0007669"/>
    <property type="project" value="InterPro"/>
</dbReference>
<dbReference type="InterPro" id="IPR033532">
    <property type="entry name" value="AraR_ligand_bind_dom"/>
</dbReference>
<evidence type="ECO:0000313" key="5">
    <source>
        <dbReference type="EMBL" id="RKI93563.1"/>
    </source>
</evidence>
<reference evidence="5 6" key="1">
    <citation type="submission" date="2018-09" db="EMBL/GenBank/DDBJ databases">
        <title>Murine metabolic-syndrome-specific gut microbial biobank.</title>
        <authorList>
            <person name="Liu C."/>
        </authorList>
    </citation>
    <scope>NUCLEOTIDE SEQUENCE [LARGE SCALE GENOMIC DNA]</scope>
    <source>
        <strain evidence="5 6">0.1xD8-82</strain>
    </source>
</reference>
<name>A0A3A9B1B2_9FIRM</name>
<protein>
    <submittedName>
        <fullName evidence="5">GntR family transcriptional regulator</fullName>
    </submittedName>
</protein>
<evidence type="ECO:0000256" key="3">
    <source>
        <dbReference type="ARBA" id="ARBA00023163"/>
    </source>
</evidence>
<dbReference type="AlphaFoldDB" id="A0A3A9B1B2"/>
<dbReference type="Proteomes" id="UP000280696">
    <property type="component" value="Unassembled WGS sequence"/>
</dbReference>
<dbReference type="Gene3D" id="3.40.50.2300">
    <property type="match status" value="2"/>
</dbReference>
<proteinExistence type="predicted"/>
<dbReference type="InterPro" id="IPR036390">
    <property type="entry name" value="WH_DNA-bd_sf"/>
</dbReference>
<keyword evidence="6" id="KW-1185">Reference proteome</keyword>
<dbReference type="Gene3D" id="1.10.10.10">
    <property type="entry name" value="Winged helix-like DNA-binding domain superfamily/Winged helix DNA-binding domain"/>
    <property type="match status" value="1"/>
</dbReference>
<comment type="caution">
    <text evidence="5">The sequence shown here is derived from an EMBL/GenBank/DDBJ whole genome shotgun (WGS) entry which is preliminary data.</text>
</comment>
<dbReference type="SMART" id="SM00345">
    <property type="entry name" value="HTH_GNTR"/>
    <property type="match status" value="1"/>
</dbReference>
<dbReference type="RefSeq" id="WP_120466420.1">
    <property type="nucleotide sequence ID" value="NZ_CATAJS010000009.1"/>
</dbReference>
<sequence>MSAKYVWLAELLKNLIEEQSGSIFKLPTEAVLCKKYGVSRQTVRKALSVLEEGHLIEKRQGSGSYTTGLSDRAEKNTAAILMYSDTEYIYPGLLTDIRNTLQKQGFSSTVYVTGNQVSKEREVLEYLLAHPVRGIISEGCKTAFPTPNRDLYQRLLEKGVSVLFLGGNYTNLPDFPFIKDDNYEGGYFLGKYLVSLRHKKIAGIFKSDDIQGPERCYGFLSALRDESVTFQEENICYFDTAKLSALQEKHDTSFLSDFITRQLGESTAVICHNDEIAYWLIKEFIYKNLRVPEDISVVCFGSSYLNELSPVSITSLSHSRHETGTAAAEALVTLMKGVYVPARKIPWKFHKRQSSCACR</sequence>
<dbReference type="InterPro" id="IPR046335">
    <property type="entry name" value="LacI/GalR-like_sensor"/>
</dbReference>
<evidence type="ECO:0000313" key="6">
    <source>
        <dbReference type="Proteomes" id="UP000280696"/>
    </source>
</evidence>
<dbReference type="PANTHER" id="PTHR30146">
    <property type="entry name" value="LACI-RELATED TRANSCRIPTIONAL REPRESSOR"/>
    <property type="match status" value="1"/>
</dbReference>
<dbReference type="InterPro" id="IPR000524">
    <property type="entry name" value="Tscrpt_reg_HTH_GntR"/>
</dbReference>
<accession>A0A3A9B1B2</accession>
<dbReference type="Pfam" id="PF00392">
    <property type="entry name" value="GntR"/>
    <property type="match status" value="1"/>
</dbReference>
<dbReference type="PROSITE" id="PS50949">
    <property type="entry name" value="HTH_GNTR"/>
    <property type="match status" value="1"/>
</dbReference>
<dbReference type="InterPro" id="IPR028082">
    <property type="entry name" value="Peripla_BP_I"/>
</dbReference>
<dbReference type="Pfam" id="PF13377">
    <property type="entry name" value="Peripla_BP_3"/>
    <property type="match status" value="1"/>
</dbReference>
<dbReference type="InterPro" id="IPR036388">
    <property type="entry name" value="WH-like_DNA-bd_sf"/>
</dbReference>
<evidence type="ECO:0000259" key="4">
    <source>
        <dbReference type="PROSITE" id="PS50949"/>
    </source>
</evidence>
<feature type="domain" description="HTH gntR-type" evidence="4">
    <location>
        <begin position="2"/>
        <end position="69"/>
    </location>
</feature>
<dbReference type="PRINTS" id="PR00035">
    <property type="entry name" value="HTHGNTR"/>
</dbReference>
<keyword evidence="2" id="KW-0238">DNA-binding</keyword>
<organism evidence="5 6">
    <name type="scientific">Parablautia intestinalis</name>
    <dbReference type="NCBI Taxonomy" id="2320100"/>
    <lineage>
        <taxon>Bacteria</taxon>
        <taxon>Bacillati</taxon>
        <taxon>Bacillota</taxon>
        <taxon>Clostridia</taxon>
        <taxon>Lachnospirales</taxon>
        <taxon>Lachnospiraceae</taxon>
        <taxon>Parablautia</taxon>
    </lineage>
</organism>
<dbReference type="CDD" id="cd01541">
    <property type="entry name" value="PBP1_AraR"/>
    <property type="match status" value="1"/>
</dbReference>
<evidence type="ECO:0000256" key="1">
    <source>
        <dbReference type="ARBA" id="ARBA00023015"/>
    </source>
</evidence>
<keyword evidence="3" id="KW-0804">Transcription</keyword>
<keyword evidence="1" id="KW-0805">Transcription regulation</keyword>
<dbReference type="SUPFAM" id="SSF53822">
    <property type="entry name" value="Periplasmic binding protein-like I"/>
    <property type="match status" value="1"/>
</dbReference>
<dbReference type="CDD" id="cd07377">
    <property type="entry name" value="WHTH_GntR"/>
    <property type="match status" value="1"/>
</dbReference>
<dbReference type="PANTHER" id="PTHR30146:SF150">
    <property type="entry name" value="ARABINOSE METABOLISM TRANSCRIPTIONAL REPRESSOR"/>
    <property type="match status" value="1"/>
</dbReference>
<evidence type="ECO:0000256" key="2">
    <source>
        <dbReference type="ARBA" id="ARBA00023125"/>
    </source>
</evidence>
<dbReference type="SUPFAM" id="SSF46785">
    <property type="entry name" value="Winged helix' DNA-binding domain"/>
    <property type="match status" value="1"/>
</dbReference>